<accession>A0ABT0YXN7</accession>
<keyword evidence="1" id="KW-0808">Transferase</keyword>
<proteinExistence type="predicted"/>
<evidence type="ECO:0000313" key="1">
    <source>
        <dbReference type="EMBL" id="MCM8568235.1"/>
    </source>
</evidence>
<dbReference type="RefSeq" id="WP_252110633.1">
    <property type="nucleotide sequence ID" value="NZ_JAMSCK010000001.1"/>
</dbReference>
<comment type="caution">
    <text evidence="1">The sequence shown here is derived from an EMBL/GenBank/DDBJ whole genome shotgun (WGS) entry which is preliminary data.</text>
</comment>
<gene>
    <name evidence="1" type="ORF">NE848_02530</name>
</gene>
<dbReference type="EMBL" id="JAMSCK010000001">
    <property type="protein sequence ID" value="MCM8568235.1"/>
    <property type="molecule type" value="Genomic_DNA"/>
</dbReference>
<name>A0ABT0YXN7_9FLAO</name>
<dbReference type="GO" id="GO:0016301">
    <property type="term" value="F:kinase activity"/>
    <property type="evidence" value="ECO:0007669"/>
    <property type="project" value="UniProtKB-KW"/>
</dbReference>
<keyword evidence="2" id="KW-1185">Reference proteome</keyword>
<sequence>MSITNNQSQLFRMTYEAYSKFANGINRCLTLKEVSEVCITHLKYLLNFKLIRMVMEENNKFVFFELSGSNIQYDFKNESSLYAYENDLLKNGIPVYTSKIPSKLWENKPDLEQLVEPKLWAWNFDKYDRKVIVSLLADEEKPFSSGDIEILKLAVDCIQAKFNEIYLKRQLAIQNRNLSEAYHTIKLKNQEIQNIVENQKKTIKDGVREISEKNKKLLHISVLNSHNVREPLSRIQGIIQLFDVLDDETCKKELIPKLKSSAEEMDNVLQEVIEMASRELSKLKAEKI</sequence>
<dbReference type="Proteomes" id="UP001155077">
    <property type="component" value="Unassembled WGS sequence"/>
</dbReference>
<keyword evidence="1" id="KW-0418">Kinase</keyword>
<organism evidence="1 2">
    <name type="scientific">Gramella jeungdoensis</name>
    <dbReference type="NCBI Taxonomy" id="708091"/>
    <lineage>
        <taxon>Bacteria</taxon>
        <taxon>Pseudomonadati</taxon>
        <taxon>Bacteroidota</taxon>
        <taxon>Flavobacteriia</taxon>
        <taxon>Flavobacteriales</taxon>
        <taxon>Flavobacteriaceae</taxon>
        <taxon>Christiangramia</taxon>
    </lineage>
</organism>
<reference evidence="1" key="1">
    <citation type="submission" date="2022-06" db="EMBL/GenBank/DDBJ databases">
        <title>Gramella sediminis sp. nov., isolated from deep-sea sediment of the Indian Ocean.</title>
        <authorList>
            <person name="Yang L."/>
        </authorList>
    </citation>
    <scope>NUCLEOTIDE SEQUENCE</scope>
    <source>
        <strain evidence="1">HMD3159</strain>
    </source>
</reference>
<evidence type="ECO:0000313" key="2">
    <source>
        <dbReference type="Proteomes" id="UP001155077"/>
    </source>
</evidence>
<protein>
    <submittedName>
        <fullName evidence="1">Histidine kinase</fullName>
    </submittedName>
</protein>